<comment type="similarity">
    <text evidence="3">Belongs to the peptidase S1 family. CLIP subfamily.</text>
</comment>
<feature type="transmembrane region" description="Helical" evidence="4">
    <location>
        <begin position="32"/>
        <end position="50"/>
    </location>
</feature>
<dbReference type="InterPro" id="IPR001314">
    <property type="entry name" value="Peptidase_S1A"/>
</dbReference>
<name>A0A9J6CSQ2_POLVA</name>
<accession>A0A9J6CSQ2</accession>
<reference evidence="6" key="1">
    <citation type="submission" date="2021-03" db="EMBL/GenBank/DDBJ databases">
        <title>Chromosome level genome of the anhydrobiotic midge Polypedilum vanderplanki.</title>
        <authorList>
            <person name="Yoshida Y."/>
            <person name="Kikawada T."/>
            <person name="Gusev O."/>
        </authorList>
    </citation>
    <scope>NUCLEOTIDE SEQUENCE</scope>
    <source>
        <strain evidence="6">NIAS01</strain>
        <tissue evidence="6">Whole body or cell culture</tissue>
    </source>
</reference>
<keyword evidence="4" id="KW-1133">Transmembrane helix</keyword>
<dbReference type="Gene3D" id="2.40.10.10">
    <property type="entry name" value="Trypsin-like serine proteases"/>
    <property type="match status" value="1"/>
</dbReference>
<keyword evidence="4" id="KW-0812">Transmembrane</keyword>
<protein>
    <recommendedName>
        <fullName evidence="5">Peptidase S1 domain-containing protein</fullName>
    </recommendedName>
</protein>
<dbReference type="SUPFAM" id="SSF50494">
    <property type="entry name" value="Trypsin-like serine proteases"/>
    <property type="match status" value="1"/>
</dbReference>
<dbReference type="InterPro" id="IPR009003">
    <property type="entry name" value="Peptidase_S1_PA"/>
</dbReference>
<keyword evidence="2" id="KW-0325">Glycoprotein</keyword>
<dbReference type="InterPro" id="IPR043504">
    <property type="entry name" value="Peptidase_S1_PA_chymotrypsin"/>
</dbReference>
<evidence type="ECO:0000256" key="4">
    <source>
        <dbReference type="SAM" id="Phobius"/>
    </source>
</evidence>
<keyword evidence="4" id="KW-0472">Membrane</keyword>
<dbReference type="GO" id="GO:0006508">
    <property type="term" value="P:proteolysis"/>
    <property type="evidence" value="ECO:0007669"/>
    <property type="project" value="InterPro"/>
</dbReference>
<evidence type="ECO:0000259" key="5">
    <source>
        <dbReference type="PROSITE" id="PS50240"/>
    </source>
</evidence>
<dbReference type="AlphaFoldDB" id="A0A9J6CSQ2"/>
<dbReference type="EMBL" id="JADBJN010000001">
    <property type="protein sequence ID" value="KAG5684903.1"/>
    <property type="molecule type" value="Genomic_DNA"/>
</dbReference>
<evidence type="ECO:0000313" key="7">
    <source>
        <dbReference type="Proteomes" id="UP001107558"/>
    </source>
</evidence>
<dbReference type="GO" id="GO:0004252">
    <property type="term" value="F:serine-type endopeptidase activity"/>
    <property type="evidence" value="ECO:0007669"/>
    <property type="project" value="InterPro"/>
</dbReference>
<dbReference type="SMART" id="SM00020">
    <property type="entry name" value="Tryp_SPc"/>
    <property type="match status" value="1"/>
</dbReference>
<keyword evidence="7" id="KW-1185">Reference proteome</keyword>
<dbReference type="PANTHER" id="PTHR24256">
    <property type="entry name" value="TRYPTASE-RELATED"/>
    <property type="match status" value="1"/>
</dbReference>
<sequence>MQSKSTNSGSSTIREDLEINESYLSFKKVLNFWKYPVIFLLLFCFAFYLFSKLNFNSSKYNSSIVHFKNQSNGIVLCNANLINNRMIITSAHCPMKLKSVDIYLEIGDKIVKEYYEINHPDFVAINNKNDIRIVIMAEELKGSYDFFQLPIDDETLPKILTAILWDMTSNFTQYRESKMQVVDLSKCQELWKNASSKLTLSKNKYKPINSNQICTWNAANHEKFDSFQGDSGMPLIEKKWNGQKVLHAIVSYGHPKHKLPNINTKIQSHLKWIKEVESQYIK</sequence>
<evidence type="ECO:0000256" key="2">
    <source>
        <dbReference type="ARBA" id="ARBA00023180"/>
    </source>
</evidence>
<proteinExistence type="inferred from homology"/>
<dbReference type="Proteomes" id="UP001107558">
    <property type="component" value="Chromosome 1"/>
</dbReference>
<keyword evidence="1" id="KW-1015">Disulfide bond</keyword>
<comment type="caution">
    <text evidence="6">The sequence shown here is derived from an EMBL/GenBank/DDBJ whole genome shotgun (WGS) entry which is preliminary data.</text>
</comment>
<evidence type="ECO:0000313" key="6">
    <source>
        <dbReference type="EMBL" id="KAG5684903.1"/>
    </source>
</evidence>
<feature type="domain" description="Peptidase S1" evidence="5">
    <location>
        <begin position="65"/>
        <end position="278"/>
    </location>
</feature>
<organism evidence="6 7">
    <name type="scientific">Polypedilum vanderplanki</name>
    <name type="common">Sleeping chironomid midge</name>
    <dbReference type="NCBI Taxonomy" id="319348"/>
    <lineage>
        <taxon>Eukaryota</taxon>
        <taxon>Metazoa</taxon>
        <taxon>Ecdysozoa</taxon>
        <taxon>Arthropoda</taxon>
        <taxon>Hexapoda</taxon>
        <taxon>Insecta</taxon>
        <taxon>Pterygota</taxon>
        <taxon>Neoptera</taxon>
        <taxon>Endopterygota</taxon>
        <taxon>Diptera</taxon>
        <taxon>Nematocera</taxon>
        <taxon>Chironomoidea</taxon>
        <taxon>Chironomidae</taxon>
        <taxon>Chironominae</taxon>
        <taxon>Polypedilum</taxon>
        <taxon>Polypedilum</taxon>
    </lineage>
</organism>
<gene>
    <name evidence="6" type="ORF">PVAND_014113</name>
</gene>
<dbReference type="PROSITE" id="PS50240">
    <property type="entry name" value="TRYPSIN_DOM"/>
    <property type="match status" value="1"/>
</dbReference>
<dbReference type="InterPro" id="IPR051487">
    <property type="entry name" value="Ser/Thr_Proteases_Immune/Dev"/>
</dbReference>
<dbReference type="InterPro" id="IPR001254">
    <property type="entry name" value="Trypsin_dom"/>
</dbReference>
<evidence type="ECO:0000256" key="3">
    <source>
        <dbReference type="ARBA" id="ARBA00024195"/>
    </source>
</evidence>
<dbReference type="Pfam" id="PF00089">
    <property type="entry name" value="Trypsin"/>
    <property type="match status" value="1"/>
</dbReference>
<dbReference type="PRINTS" id="PR00722">
    <property type="entry name" value="CHYMOTRYPSIN"/>
</dbReference>
<evidence type="ECO:0000256" key="1">
    <source>
        <dbReference type="ARBA" id="ARBA00023157"/>
    </source>
</evidence>